<name>A0A2P4Y4N8_9STRA</name>
<dbReference type="AlphaFoldDB" id="A0A2P4Y4N8"/>
<evidence type="ECO:0000313" key="2">
    <source>
        <dbReference type="Proteomes" id="UP000237271"/>
    </source>
</evidence>
<feature type="non-terminal residue" evidence="1">
    <location>
        <position position="56"/>
    </location>
</feature>
<accession>A0A2P4Y4N8</accession>
<dbReference type="EMBL" id="NCKW01005513">
    <property type="protein sequence ID" value="POM72743.1"/>
    <property type="molecule type" value="Genomic_DNA"/>
</dbReference>
<evidence type="ECO:0000313" key="1">
    <source>
        <dbReference type="EMBL" id="POM72743.1"/>
    </source>
</evidence>
<organism evidence="1 2">
    <name type="scientific">Phytophthora palmivora</name>
    <dbReference type="NCBI Taxonomy" id="4796"/>
    <lineage>
        <taxon>Eukaryota</taxon>
        <taxon>Sar</taxon>
        <taxon>Stramenopiles</taxon>
        <taxon>Oomycota</taxon>
        <taxon>Peronosporomycetes</taxon>
        <taxon>Peronosporales</taxon>
        <taxon>Peronosporaceae</taxon>
        <taxon>Phytophthora</taxon>
    </lineage>
</organism>
<reference evidence="1 2" key="1">
    <citation type="journal article" date="2017" name="Genome Biol. Evol.">
        <title>Phytophthora megakarya and P. palmivora, closely related causal agents of cacao black pod rot, underwent increases in genome sizes and gene numbers by different mechanisms.</title>
        <authorList>
            <person name="Ali S.S."/>
            <person name="Shao J."/>
            <person name="Lary D.J."/>
            <person name="Kronmiller B."/>
            <person name="Shen D."/>
            <person name="Strem M.D."/>
            <person name="Amoako-Attah I."/>
            <person name="Akrofi A.Y."/>
            <person name="Begoude B.A."/>
            <person name="Ten Hoopen G.M."/>
            <person name="Coulibaly K."/>
            <person name="Kebe B.I."/>
            <person name="Melnick R.L."/>
            <person name="Guiltinan M.J."/>
            <person name="Tyler B.M."/>
            <person name="Meinhardt L.W."/>
            <person name="Bailey B.A."/>
        </authorList>
    </citation>
    <scope>NUCLEOTIDE SEQUENCE [LARGE SCALE GENOMIC DNA]</scope>
    <source>
        <strain evidence="2">sbr112.9</strain>
    </source>
</reference>
<dbReference type="OrthoDB" id="123918at2759"/>
<proteinExistence type="predicted"/>
<sequence length="56" mass="6551">MRSEYWTQWKAAMEKELADLQANGTWELVETPTDANVVTSKWVYKIKFASNGELER</sequence>
<keyword evidence="2" id="KW-1185">Reference proteome</keyword>
<gene>
    <name evidence="1" type="ORF">PHPALM_10495</name>
</gene>
<protein>
    <submittedName>
        <fullName evidence="1">Mitochondrial protein</fullName>
    </submittedName>
</protein>
<comment type="caution">
    <text evidence="1">The sequence shown here is derived from an EMBL/GenBank/DDBJ whole genome shotgun (WGS) entry which is preliminary data.</text>
</comment>
<dbReference type="Proteomes" id="UP000237271">
    <property type="component" value="Unassembled WGS sequence"/>
</dbReference>